<organism evidence="2 3">
    <name type="scientific">Digitaria exilis</name>
    <dbReference type="NCBI Taxonomy" id="1010633"/>
    <lineage>
        <taxon>Eukaryota</taxon>
        <taxon>Viridiplantae</taxon>
        <taxon>Streptophyta</taxon>
        <taxon>Embryophyta</taxon>
        <taxon>Tracheophyta</taxon>
        <taxon>Spermatophyta</taxon>
        <taxon>Magnoliopsida</taxon>
        <taxon>Liliopsida</taxon>
        <taxon>Poales</taxon>
        <taxon>Poaceae</taxon>
        <taxon>PACMAD clade</taxon>
        <taxon>Panicoideae</taxon>
        <taxon>Panicodae</taxon>
        <taxon>Paniceae</taxon>
        <taxon>Anthephorinae</taxon>
        <taxon>Digitaria</taxon>
    </lineage>
</organism>
<evidence type="ECO:0000256" key="1">
    <source>
        <dbReference type="SAM" id="MobiDB-lite"/>
    </source>
</evidence>
<reference evidence="2" key="1">
    <citation type="submission" date="2020-07" db="EMBL/GenBank/DDBJ databases">
        <title>Genome sequence and genetic diversity analysis of an under-domesticated orphan crop, white fonio (Digitaria exilis).</title>
        <authorList>
            <person name="Bennetzen J.L."/>
            <person name="Chen S."/>
            <person name="Ma X."/>
            <person name="Wang X."/>
            <person name="Yssel A.E.J."/>
            <person name="Chaluvadi S.R."/>
            <person name="Johnson M."/>
            <person name="Gangashetty P."/>
            <person name="Hamidou F."/>
            <person name="Sanogo M.D."/>
            <person name="Zwaenepoel A."/>
            <person name="Wallace J."/>
            <person name="Van De Peer Y."/>
            <person name="Van Deynze A."/>
        </authorList>
    </citation>
    <scope>NUCLEOTIDE SEQUENCE</scope>
    <source>
        <tissue evidence="2">Leaves</tissue>
    </source>
</reference>
<evidence type="ECO:0000313" key="2">
    <source>
        <dbReference type="EMBL" id="KAF8714887.1"/>
    </source>
</evidence>
<protein>
    <submittedName>
        <fullName evidence="2">Uncharacterized protein</fullName>
    </submittedName>
</protein>
<gene>
    <name evidence="2" type="ORF">HU200_027423</name>
</gene>
<dbReference type="OrthoDB" id="688405at2759"/>
<proteinExistence type="predicted"/>
<name>A0A835ETG5_9POAL</name>
<dbReference type="Proteomes" id="UP000636709">
    <property type="component" value="Unassembled WGS sequence"/>
</dbReference>
<keyword evidence="3" id="KW-1185">Reference proteome</keyword>
<feature type="region of interest" description="Disordered" evidence="1">
    <location>
        <begin position="210"/>
        <end position="233"/>
    </location>
</feature>
<feature type="compositionally biased region" description="Basic and acidic residues" evidence="1">
    <location>
        <begin position="210"/>
        <end position="227"/>
    </location>
</feature>
<comment type="caution">
    <text evidence="2">The sequence shown here is derived from an EMBL/GenBank/DDBJ whole genome shotgun (WGS) entry which is preliminary data.</text>
</comment>
<accession>A0A835ETG5</accession>
<sequence length="270" mass="31218">MMRGLATQAEPLRTRTTLEIKEEIRRKNGVPLPSRHNLFGPVAIDYAANYGKPTKFNTGIVEHLIKFWRDNRDKYNFAVTTEGKMKEAEERMQMMREEMLRRENFKFDPLKVYPPGSWEDDRQQYLAYWEGIDLRTIRIKAKLTQMEAMRALVRELPGNKDTIQEDKEMDMDAHIEALVSNLLAHVTKGDDKLRKHVRFAKSCEVRIIEPTQEHTNDQGVHKGKGIDKEDDIVDNGKKIDKGKSVVILSSDDDTNDSWGDDELILGCDLD</sequence>
<dbReference type="AlphaFoldDB" id="A0A835ETG5"/>
<dbReference type="EMBL" id="JACEFO010001734">
    <property type="protein sequence ID" value="KAF8714887.1"/>
    <property type="molecule type" value="Genomic_DNA"/>
</dbReference>
<evidence type="ECO:0000313" key="3">
    <source>
        <dbReference type="Proteomes" id="UP000636709"/>
    </source>
</evidence>